<dbReference type="InterPro" id="IPR035418">
    <property type="entry name" value="AraC-bd_2"/>
</dbReference>
<dbReference type="PANTHER" id="PTHR46796:SF12">
    <property type="entry name" value="HTH-TYPE DNA-BINDING TRANSCRIPTIONAL ACTIVATOR EUTR"/>
    <property type="match status" value="1"/>
</dbReference>
<evidence type="ECO:0000259" key="4">
    <source>
        <dbReference type="PROSITE" id="PS01124"/>
    </source>
</evidence>
<name>A0A285RMG8_9PROT</name>
<evidence type="ECO:0000313" key="5">
    <source>
        <dbReference type="EMBL" id="SOB95300.1"/>
    </source>
</evidence>
<dbReference type="Proteomes" id="UP000219068">
    <property type="component" value="Unassembled WGS sequence"/>
</dbReference>
<proteinExistence type="predicted"/>
<dbReference type="AlphaFoldDB" id="A0A285RMG8"/>
<dbReference type="SUPFAM" id="SSF46689">
    <property type="entry name" value="Homeodomain-like"/>
    <property type="match status" value="2"/>
</dbReference>
<keyword evidence="3" id="KW-0804">Transcription</keyword>
<reference evidence="5 6" key="1">
    <citation type="submission" date="2017-08" db="EMBL/GenBank/DDBJ databases">
        <authorList>
            <person name="de Groot N.N."/>
        </authorList>
    </citation>
    <scope>NUCLEOTIDE SEQUENCE [LARGE SCALE GENOMIC DNA]</scope>
    <source>
        <strain evidence="5 6">USBA 78</strain>
    </source>
</reference>
<keyword evidence="2 5" id="KW-0238">DNA-binding</keyword>
<dbReference type="PROSITE" id="PS01124">
    <property type="entry name" value="HTH_ARAC_FAMILY_2"/>
    <property type="match status" value="1"/>
</dbReference>
<protein>
    <submittedName>
        <fullName evidence="5">AraC-type DNA-binding protein</fullName>
    </submittedName>
</protein>
<dbReference type="InterPro" id="IPR009057">
    <property type="entry name" value="Homeodomain-like_sf"/>
</dbReference>
<dbReference type="Pfam" id="PF14525">
    <property type="entry name" value="AraC_binding_2"/>
    <property type="match status" value="1"/>
</dbReference>
<dbReference type="InterPro" id="IPR018060">
    <property type="entry name" value="HTH_AraC"/>
</dbReference>
<feature type="domain" description="HTH araC/xylS-type" evidence="4">
    <location>
        <begin position="238"/>
        <end position="340"/>
    </location>
</feature>
<dbReference type="SMART" id="SM00342">
    <property type="entry name" value="HTH_ARAC"/>
    <property type="match status" value="1"/>
</dbReference>
<dbReference type="Pfam" id="PF12833">
    <property type="entry name" value="HTH_18"/>
    <property type="match status" value="1"/>
</dbReference>
<dbReference type="InterPro" id="IPR050204">
    <property type="entry name" value="AraC_XylS_family_regulators"/>
</dbReference>
<evidence type="ECO:0000313" key="6">
    <source>
        <dbReference type="Proteomes" id="UP000219068"/>
    </source>
</evidence>
<organism evidence="5 6">
    <name type="scientific">Thalassospira xiamenensis</name>
    <dbReference type="NCBI Taxonomy" id="220697"/>
    <lineage>
        <taxon>Bacteria</taxon>
        <taxon>Pseudomonadati</taxon>
        <taxon>Pseudomonadota</taxon>
        <taxon>Alphaproteobacteria</taxon>
        <taxon>Rhodospirillales</taxon>
        <taxon>Thalassospiraceae</taxon>
        <taxon>Thalassospira</taxon>
    </lineage>
</organism>
<dbReference type="GO" id="GO:0003700">
    <property type="term" value="F:DNA-binding transcription factor activity"/>
    <property type="evidence" value="ECO:0007669"/>
    <property type="project" value="InterPro"/>
</dbReference>
<keyword evidence="1" id="KW-0805">Transcription regulation</keyword>
<dbReference type="GO" id="GO:0043565">
    <property type="term" value="F:sequence-specific DNA binding"/>
    <property type="evidence" value="ECO:0007669"/>
    <property type="project" value="InterPro"/>
</dbReference>
<evidence type="ECO:0000256" key="2">
    <source>
        <dbReference type="ARBA" id="ARBA00023125"/>
    </source>
</evidence>
<dbReference type="EMBL" id="OBMM01000001">
    <property type="protein sequence ID" value="SOB95300.1"/>
    <property type="molecule type" value="Genomic_DNA"/>
</dbReference>
<evidence type="ECO:0000256" key="1">
    <source>
        <dbReference type="ARBA" id="ARBA00023015"/>
    </source>
</evidence>
<evidence type="ECO:0000256" key="3">
    <source>
        <dbReference type="ARBA" id="ARBA00023163"/>
    </source>
</evidence>
<accession>A0A285RMG8</accession>
<dbReference type="PANTHER" id="PTHR46796">
    <property type="entry name" value="HTH-TYPE TRANSCRIPTIONAL ACTIVATOR RHAS-RELATED"/>
    <property type="match status" value="1"/>
</dbReference>
<sequence>MRHCNFAMRHGDACVTYLENHQVLSSRDLNETRALLADLNSIDSLDLIERPAFFDVAVRGTVLGDLQVLHSSFGDCRIQLRTPESDNDALFMIIPTEGDGTVQHQGCDYTISTRRGLIRDMRMPLFADEDRFACFGVRLPKDILSNHCRMLLGNDSMTMDPGFEISLDLASAPGRHVCNTLNYIAQALDGPLLNSDNSIVLSGLQDLLLTNILMMLPNSCSELLHGQTKSNAVPHYVKRARDYIHAHAHAHTPITLETLVQHADCGYRTLQTAFNAAYGISPMAYLKSVRLSHAYKDLLDSEDGASVAEIAMKWGFAHAGRFSQSYARQFGVLPSETLRKRH</sequence>
<dbReference type="Gene3D" id="1.10.10.60">
    <property type="entry name" value="Homeodomain-like"/>
    <property type="match status" value="1"/>
</dbReference>
<gene>
    <name evidence="5" type="ORF">SAMN05428964_1011511</name>
</gene>